<gene>
    <name evidence="3" type="ORF">KJ970_19940</name>
</gene>
<feature type="transmembrane region" description="Helical" evidence="2">
    <location>
        <begin position="299"/>
        <end position="318"/>
    </location>
</feature>
<keyword evidence="1" id="KW-0620">Polyamine biosynthesis</keyword>
<feature type="transmembrane region" description="Helical" evidence="2">
    <location>
        <begin position="12"/>
        <end position="38"/>
    </location>
</feature>
<dbReference type="Gene3D" id="3.40.50.150">
    <property type="entry name" value="Vaccinia Virus protein VP39"/>
    <property type="match status" value="1"/>
</dbReference>
<feature type="transmembrane region" description="Helical" evidence="2">
    <location>
        <begin position="403"/>
        <end position="419"/>
    </location>
</feature>
<feature type="transmembrane region" description="Helical" evidence="2">
    <location>
        <begin position="193"/>
        <end position="213"/>
    </location>
</feature>
<dbReference type="Proteomes" id="UP000777784">
    <property type="component" value="Unassembled WGS sequence"/>
</dbReference>
<reference evidence="3" key="1">
    <citation type="submission" date="2021-05" db="EMBL/GenBank/DDBJ databases">
        <title>Energy efficiency and biological interactions define the core microbiome of deep oligotrophic groundwater.</title>
        <authorList>
            <person name="Mehrshad M."/>
            <person name="Lopez-Fernandez M."/>
            <person name="Bell E."/>
            <person name="Bernier-Latmani R."/>
            <person name="Bertilsson S."/>
            <person name="Dopson M."/>
        </authorList>
    </citation>
    <scope>NUCLEOTIDE SEQUENCE</scope>
    <source>
        <strain evidence="3">Modern_marine.mb.64</strain>
    </source>
</reference>
<keyword evidence="2" id="KW-0812">Transmembrane</keyword>
<dbReference type="AlphaFoldDB" id="A0A948S0Z0"/>
<protein>
    <submittedName>
        <fullName evidence="3">Fused MFS/spermidine synthase</fullName>
    </submittedName>
</protein>
<dbReference type="InterPro" id="IPR029063">
    <property type="entry name" value="SAM-dependent_MTases_sf"/>
</dbReference>
<organism evidence="3 4">
    <name type="scientific">Eiseniibacteriota bacterium</name>
    <dbReference type="NCBI Taxonomy" id="2212470"/>
    <lineage>
        <taxon>Bacteria</taxon>
        <taxon>Candidatus Eiseniibacteriota</taxon>
    </lineage>
</organism>
<evidence type="ECO:0000313" key="4">
    <source>
        <dbReference type="Proteomes" id="UP000777784"/>
    </source>
</evidence>
<feature type="transmembrane region" description="Helical" evidence="2">
    <location>
        <begin position="123"/>
        <end position="146"/>
    </location>
</feature>
<keyword evidence="2" id="KW-0472">Membrane</keyword>
<evidence type="ECO:0000256" key="1">
    <source>
        <dbReference type="ARBA" id="ARBA00023115"/>
    </source>
</evidence>
<dbReference type="PANTHER" id="PTHR43317">
    <property type="entry name" value="THERMOSPERMINE SYNTHASE ACAULIS5"/>
    <property type="match status" value="1"/>
</dbReference>
<name>A0A948S0Z0_UNCEI</name>
<dbReference type="SUPFAM" id="SSF103473">
    <property type="entry name" value="MFS general substrate transporter"/>
    <property type="match status" value="1"/>
</dbReference>
<feature type="transmembrane region" description="Helical" evidence="2">
    <location>
        <begin position="167"/>
        <end position="187"/>
    </location>
</feature>
<comment type="caution">
    <text evidence="3">The sequence shown here is derived from an EMBL/GenBank/DDBJ whole genome shotgun (WGS) entry which is preliminary data.</text>
</comment>
<feature type="transmembrane region" description="Helical" evidence="2">
    <location>
        <begin position="265"/>
        <end position="287"/>
    </location>
</feature>
<feature type="transmembrane region" description="Helical" evidence="2">
    <location>
        <begin position="83"/>
        <end position="103"/>
    </location>
</feature>
<proteinExistence type="predicted"/>
<feature type="transmembrane region" description="Helical" evidence="2">
    <location>
        <begin position="234"/>
        <end position="253"/>
    </location>
</feature>
<feature type="transmembrane region" description="Helical" evidence="2">
    <location>
        <begin position="50"/>
        <end position="71"/>
    </location>
</feature>
<dbReference type="InterPro" id="IPR036259">
    <property type="entry name" value="MFS_trans_sf"/>
</dbReference>
<dbReference type="PANTHER" id="PTHR43317:SF1">
    <property type="entry name" value="THERMOSPERMINE SYNTHASE ACAULIS5"/>
    <property type="match status" value="1"/>
</dbReference>
<dbReference type="NCBIfam" id="NF037959">
    <property type="entry name" value="MFS_SpdSyn"/>
    <property type="match status" value="1"/>
</dbReference>
<feature type="transmembrane region" description="Helical" evidence="2">
    <location>
        <begin position="338"/>
        <end position="363"/>
    </location>
</feature>
<accession>A0A948S0Z0</accession>
<sequence length="863" mass="92721">MMGRPPFHRRDPSAGITVLLAGLFFLSGFAGLGYEIIWTRIFAIGLGAEILAMLAVLAAFFAGFGLGAWALDGKISRSRVPGRWYAAAEAVIGAWALVLLIVIPAVNRMMPALLGLNPRPVEHLALAFCATFICLLPATFAMGATLPAMDRLFSRIRAHGRSIGGLYAINTLGAVAGVLGATFILLPRIGFRLSFIFLASINLLCAAAIFRISGADEQSRPEIDEPMAERPNPFRLKLMLFGTGLLGIGYEVLGVRVLSQVLENTIYSFASTLAVYLIGTAAGGALYQKWAAKAGGKSFLSILFPALSSSCLLGLIALSESGALYQSIHAALGGGMAAAIGAEMATAGLVFLLPTLLMGAVFSHLAQSARTRVGGVGRALAINTLGAALAPFLFGWILLPRTGAGAALMIVGTAYLLLLPVYRSRAALLGLIPLLLLPLLPHSFHLIQPPPGGRLVALKEGVMAAVSVVQDADGGLLLKVNNRFRMGGTPSAFGERRMGRIPLLLHPHSKRALFLGLGTAITFGAAGDHPGVMADGVELIPEIIDLLPYFRDVNGDPQSRPQLHLAVADARRYIQAVKEPYDVIVADLFHPARDGAGSLYTLEHFQMIRDDLKPEGLFCQWLPLYQMDLDLLRTIIQTFQQVFPEPWAFLAHYNALTPALGLVGRVESHRYPPDILHAAYSSPGFAEVCRREGISGALDLFGCLIADPDDLIDLAAGAPLNTDNLPLVTFTAPRFVYRSGNISYTLLETLLERCQVDPGPLFQPAAAEGDPSFLDRLGLFLEARDIYLRGDMRRIDGDEDGAIELYVRSAGVTPDFRTGYDIALLMARRRAGANPGEARAILEDLIRSRPSRPEARRLLQESP</sequence>
<feature type="transmembrane region" description="Helical" evidence="2">
    <location>
        <begin position="375"/>
        <end position="397"/>
    </location>
</feature>
<evidence type="ECO:0000256" key="2">
    <source>
        <dbReference type="SAM" id="Phobius"/>
    </source>
</evidence>
<dbReference type="GO" id="GO:0006596">
    <property type="term" value="P:polyamine biosynthetic process"/>
    <property type="evidence" value="ECO:0007669"/>
    <property type="project" value="UniProtKB-KW"/>
</dbReference>
<dbReference type="Pfam" id="PF01564">
    <property type="entry name" value="Spermine_synth"/>
    <property type="match status" value="1"/>
</dbReference>
<evidence type="ECO:0000313" key="3">
    <source>
        <dbReference type="EMBL" id="MBU2693194.1"/>
    </source>
</evidence>
<dbReference type="EMBL" id="JAHJDP010000117">
    <property type="protein sequence ID" value="MBU2693194.1"/>
    <property type="molecule type" value="Genomic_DNA"/>
</dbReference>
<keyword evidence="2" id="KW-1133">Transmembrane helix</keyword>
<feature type="transmembrane region" description="Helical" evidence="2">
    <location>
        <begin position="426"/>
        <end position="444"/>
    </location>
</feature>
<dbReference type="SUPFAM" id="SSF53335">
    <property type="entry name" value="S-adenosyl-L-methionine-dependent methyltransferases"/>
    <property type="match status" value="1"/>
</dbReference>